<evidence type="ECO:0000256" key="1">
    <source>
        <dbReference type="SAM" id="SignalP"/>
    </source>
</evidence>
<accession>A0A840VJD0</accession>
<evidence type="ECO:0000313" key="3">
    <source>
        <dbReference type="Proteomes" id="UP000557717"/>
    </source>
</evidence>
<feature type="chain" id="PRO_5032975234" evidence="1">
    <location>
        <begin position="23"/>
        <end position="280"/>
    </location>
</feature>
<dbReference type="RefSeq" id="WP_184020144.1">
    <property type="nucleotide sequence ID" value="NZ_JACHFD010000016.1"/>
</dbReference>
<comment type="caution">
    <text evidence="2">The sequence shown here is derived from an EMBL/GenBank/DDBJ whole genome shotgun (WGS) entry which is preliminary data.</text>
</comment>
<organism evidence="2 3">
    <name type="scientific">Haloferula luteola</name>
    <dbReference type="NCBI Taxonomy" id="595692"/>
    <lineage>
        <taxon>Bacteria</taxon>
        <taxon>Pseudomonadati</taxon>
        <taxon>Verrucomicrobiota</taxon>
        <taxon>Verrucomicrobiia</taxon>
        <taxon>Verrucomicrobiales</taxon>
        <taxon>Verrucomicrobiaceae</taxon>
        <taxon>Haloferula</taxon>
    </lineage>
</organism>
<protein>
    <submittedName>
        <fullName evidence="2">Uncharacterized protein</fullName>
    </submittedName>
</protein>
<keyword evidence="3" id="KW-1185">Reference proteome</keyword>
<dbReference type="Proteomes" id="UP000557717">
    <property type="component" value="Unassembled WGS sequence"/>
</dbReference>
<dbReference type="EMBL" id="JACHFD010000016">
    <property type="protein sequence ID" value="MBB5352801.1"/>
    <property type="molecule type" value="Genomic_DNA"/>
</dbReference>
<sequence>MKSPVPYIVGISLSLMSLSAMAQEEPPAAYQEVSRGEAGGWTITTFSQDGKTVHAMMERSNDDGTLFRYFLGDKVSTFMFFDNKVFPAFPENASSALASYSFSGVGGGDTPALPAAASLHDGLTNGQDAMVRIDVDENTDFLATLVEAKALHVTIRDYSRTFDLKGSKQAADALLKWVGGDAVEGEIIALTADSPSVVWDLHLNGGESKVYQIQGKKGQKMKLSFIEDTRDGMIDVGKASVEEGLDKAMTLTFDRDDLQRVDVTNPSTEAMDFRIYLSVE</sequence>
<gene>
    <name evidence="2" type="ORF">HNR46_003049</name>
</gene>
<name>A0A840VJD0_9BACT</name>
<keyword evidence="1" id="KW-0732">Signal</keyword>
<dbReference type="AlphaFoldDB" id="A0A840VJD0"/>
<proteinExistence type="predicted"/>
<feature type="signal peptide" evidence="1">
    <location>
        <begin position="1"/>
        <end position="22"/>
    </location>
</feature>
<reference evidence="2 3" key="1">
    <citation type="submission" date="2020-08" db="EMBL/GenBank/DDBJ databases">
        <title>Genomic Encyclopedia of Type Strains, Phase IV (KMG-IV): sequencing the most valuable type-strain genomes for metagenomic binning, comparative biology and taxonomic classification.</title>
        <authorList>
            <person name="Goeker M."/>
        </authorList>
    </citation>
    <scope>NUCLEOTIDE SEQUENCE [LARGE SCALE GENOMIC DNA]</scope>
    <source>
        <strain evidence="2 3">YC6886</strain>
    </source>
</reference>
<evidence type="ECO:0000313" key="2">
    <source>
        <dbReference type="EMBL" id="MBB5352801.1"/>
    </source>
</evidence>